<comment type="caution">
    <text evidence="2">The sequence shown here is derived from an EMBL/GenBank/DDBJ whole genome shotgun (WGS) entry which is preliminary data.</text>
</comment>
<dbReference type="EMBL" id="SLWV01000040">
    <property type="protein sequence ID" value="TCO68775.1"/>
    <property type="molecule type" value="Genomic_DNA"/>
</dbReference>
<dbReference type="Gene3D" id="1.10.3210.10">
    <property type="entry name" value="Hypothetical protein af1432"/>
    <property type="match status" value="1"/>
</dbReference>
<dbReference type="RefSeq" id="WP_165916449.1">
    <property type="nucleotide sequence ID" value="NZ_SLWV01000040.1"/>
</dbReference>
<reference evidence="2 3" key="1">
    <citation type="submission" date="2019-03" db="EMBL/GenBank/DDBJ databases">
        <title>Genomic Encyclopedia of Type Strains, Phase IV (KMG-IV): sequencing the most valuable type-strain genomes for metagenomic binning, comparative biology and taxonomic classification.</title>
        <authorList>
            <person name="Goeker M."/>
        </authorList>
    </citation>
    <scope>NUCLEOTIDE SEQUENCE [LARGE SCALE GENOMIC DNA]</scope>
    <source>
        <strain evidence="2 3">DSM 102940</strain>
    </source>
</reference>
<accession>A0A4R2KQ87</accession>
<name>A0A4R2KQ87_9FIRM</name>
<keyword evidence="3" id="KW-1185">Reference proteome</keyword>
<organism evidence="2 3">
    <name type="scientific">Marinisporobacter balticus</name>
    <dbReference type="NCBI Taxonomy" id="2018667"/>
    <lineage>
        <taxon>Bacteria</taxon>
        <taxon>Bacillati</taxon>
        <taxon>Bacillota</taxon>
        <taxon>Clostridia</taxon>
        <taxon>Peptostreptococcales</taxon>
        <taxon>Thermotaleaceae</taxon>
        <taxon>Marinisporobacter</taxon>
    </lineage>
</organism>
<dbReference type="CDD" id="cd00077">
    <property type="entry name" value="HDc"/>
    <property type="match status" value="1"/>
</dbReference>
<dbReference type="Proteomes" id="UP000294919">
    <property type="component" value="Unassembled WGS sequence"/>
</dbReference>
<dbReference type="InterPro" id="IPR003607">
    <property type="entry name" value="HD/PDEase_dom"/>
</dbReference>
<dbReference type="SMART" id="SM00471">
    <property type="entry name" value="HDc"/>
    <property type="match status" value="1"/>
</dbReference>
<gene>
    <name evidence="2" type="ORF">EV214_14020</name>
</gene>
<dbReference type="SUPFAM" id="SSF109604">
    <property type="entry name" value="HD-domain/PDEase-like"/>
    <property type="match status" value="1"/>
</dbReference>
<feature type="domain" description="HD-GYP" evidence="1">
    <location>
        <begin position="105"/>
        <end position="301"/>
    </location>
</feature>
<dbReference type="AlphaFoldDB" id="A0A4R2KQ87"/>
<dbReference type="InterPro" id="IPR037522">
    <property type="entry name" value="HD_GYP_dom"/>
</dbReference>
<dbReference type="PROSITE" id="PS51832">
    <property type="entry name" value="HD_GYP"/>
    <property type="match status" value="1"/>
</dbReference>
<dbReference type="PANTHER" id="PTHR43155:SF2">
    <property type="entry name" value="CYCLIC DI-GMP PHOSPHODIESTERASE PA4108"/>
    <property type="match status" value="1"/>
</dbReference>
<dbReference type="Pfam" id="PF13487">
    <property type="entry name" value="HD_5"/>
    <property type="match status" value="1"/>
</dbReference>
<evidence type="ECO:0000259" key="1">
    <source>
        <dbReference type="PROSITE" id="PS51832"/>
    </source>
</evidence>
<proteinExistence type="predicted"/>
<evidence type="ECO:0000313" key="2">
    <source>
        <dbReference type="EMBL" id="TCO68775.1"/>
    </source>
</evidence>
<dbReference type="PANTHER" id="PTHR43155">
    <property type="entry name" value="CYCLIC DI-GMP PHOSPHODIESTERASE PA4108-RELATED"/>
    <property type="match status" value="1"/>
</dbReference>
<evidence type="ECO:0000313" key="3">
    <source>
        <dbReference type="Proteomes" id="UP000294919"/>
    </source>
</evidence>
<protein>
    <submittedName>
        <fullName evidence="2">HD-GYP domain-containing protein (C-di-GMP phosphodiesterase class II)</fullName>
    </submittedName>
</protein>
<sequence length="356" mass="39868">MFKVNINFLKTGMILAKAIYGSDGQILLNAGVIVKENYIDKLIKLGISSLYIDTKETADIIIEDVICEQNRLEAKNMIRETMNNVYMGGKINTKDVFRAVNNIVDDLLSKKDIILNLSDIKAVDDYTFGHSVNVCVLCLITGIAMGYDREKLEKLGIGAILHDIGKIAIPEEILNKPEKLTDEEYEIIKTHPRLGYEIIKRNPSISSLSAVAVLTHHERYDGLGYPLGKKGQALHEFSKILAIADVYDALTSDRVYKKGIFPHEAIEYLVSMGKHQFDYEIVKIFALNVACYPVGTIVALSTGDQGIVSEVNKSYPNRPKVRYLRNKEGEKYVEIVEVALDTNPSITIIEVLENIE</sequence>